<dbReference type="EMBL" id="JACOOK010000003">
    <property type="protein sequence ID" value="MBC5616800.1"/>
    <property type="molecule type" value="Genomic_DNA"/>
</dbReference>
<organism evidence="1 2">
    <name type="scientific">Alistipes hominis</name>
    <dbReference type="NCBI Taxonomy" id="2763015"/>
    <lineage>
        <taxon>Bacteria</taxon>
        <taxon>Pseudomonadati</taxon>
        <taxon>Bacteroidota</taxon>
        <taxon>Bacteroidia</taxon>
        <taxon>Bacteroidales</taxon>
        <taxon>Rikenellaceae</taxon>
        <taxon>Alistipes</taxon>
    </lineage>
</organism>
<comment type="caution">
    <text evidence="1">The sequence shown here is derived from an EMBL/GenBank/DDBJ whole genome shotgun (WGS) entry which is preliminary data.</text>
</comment>
<reference evidence="1 2" key="1">
    <citation type="submission" date="2020-08" db="EMBL/GenBank/DDBJ databases">
        <title>Genome public.</title>
        <authorList>
            <person name="Liu C."/>
            <person name="Sun Q."/>
        </authorList>
    </citation>
    <scope>NUCLEOTIDE SEQUENCE [LARGE SCALE GENOMIC DNA]</scope>
    <source>
        <strain evidence="1 2">New-7</strain>
    </source>
</reference>
<gene>
    <name evidence="1" type="ORF">H8S08_07170</name>
</gene>
<protein>
    <recommendedName>
        <fullName evidence="3">TolB-like 6-blade propeller-like</fullName>
    </recommendedName>
</protein>
<dbReference type="Pfam" id="PF15869">
    <property type="entry name" value="TolB_like"/>
    <property type="match status" value="1"/>
</dbReference>
<evidence type="ECO:0000313" key="2">
    <source>
        <dbReference type="Proteomes" id="UP000636891"/>
    </source>
</evidence>
<name>A0ABR7CNN5_9BACT</name>
<dbReference type="SUPFAM" id="SSF63829">
    <property type="entry name" value="Calcium-dependent phosphotriesterase"/>
    <property type="match status" value="1"/>
</dbReference>
<accession>A0ABR7CNN5</accession>
<evidence type="ECO:0000313" key="1">
    <source>
        <dbReference type="EMBL" id="MBC5616800.1"/>
    </source>
</evidence>
<evidence type="ECO:0008006" key="3">
    <source>
        <dbReference type="Google" id="ProtNLM"/>
    </source>
</evidence>
<dbReference type="RefSeq" id="WP_147387367.1">
    <property type="nucleotide sequence ID" value="NZ_JACOOK010000003.1"/>
</dbReference>
<keyword evidence="2" id="KW-1185">Reference proteome</keyword>
<dbReference type="Proteomes" id="UP000636891">
    <property type="component" value="Unassembled WGS sequence"/>
</dbReference>
<sequence>MLLLVAIMTGCKNSKEFRQIKSFSEFPLTDSIRLTSLQIADSLSYPTRIYDYDSLFAFKDLSRENQVILFSKKTGRQQTIVAKGRGPYELLGAWSLSAPDSSGNFYIHDVVTSEIMRVNLPEALQQATGYAQKMQLREDLLPMECIARTEDSLFVGTGRFEDCRVIKFNQKGEIKAKIGCSPQISSARTANPQVNQAYIGVVKASPNNRSYAIACRYADQIEVFHSNDTTQAFFIKGPMLFEPKTKIVKGNVGLEAECMYGYVDLAVTDQWIIGLFSGRTLSEKRANQGNALHIFTWDGTPVARYFMDQDCISIDMANDSTLYALSIAPQPEVFSYKMTDK</sequence>
<proteinExistence type="predicted"/>